<dbReference type="Proteomes" id="UP000068243">
    <property type="component" value="Unassembled WGS sequence"/>
</dbReference>
<sequence length="159" mass="18703">MAEQIILDVPHPIAYAKEELGLTKELIRDSTVGLYTFGLHGGDDSQVCGIYGNFEIERKHMNIFWALRVDYDNVKGYHINAKRIVHQRNMEIERIVLCVKPPRMSDSEEKALFLAQTQHLTTWTCYDKRAEYIAHKWISEMNCREYFARQVQSLWSNEH</sequence>
<comment type="caution">
    <text evidence="1">The sequence shown here is derived from an EMBL/GenBank/DDBJ whole genome shotgun (WGS) entry which is preliminary data.</text>
</comment>
<organism evidence="1 2">
    <name type="scientific">Aspergillus niger</name>
    <dbReference type="NCBI Taxonomy" id="5061"/>
    <lineage>
        <taxon>Eukaryota</taxon>
        <taxon>Fungi</taxon>
        <taxon>Dikarya</taxon>
        <taxon>Ascomycota</taxon>
        <taxon>Pezizomycotina</taxon>
        <taxon>Eurotiomycetes</taxon>
        <taxon>Eurotiomycetidae</taxon>
        <taxon>Eurotiales</taxon>
        <taxon>Aspergillaceae</taxon>
        <taxon>Aspergillus</taxon>
        <taxon>Aspergillus subgen. Circumdati</taxon>
    </lineage>
</organism>
<reference evidence="2" key="1">
    <citation type="journal article" date="2016" name="Genome Announc.">
        <title>Draft genome sequence of Aspergillus niger strain An76.</title>
        <authorList>
            <person name="Gong W."/>
            <person name="Cheng Z."/>
            <person name="Zhang H."/>
            <person name="Liu L."/>
            <person name="Gao P."/>
            <person name="Wang L."/>
        </authorList>
    </citation>
    <scope>NUCLEOTIDE SEQUENCE [LARGE SCALE GENOMIC DNA]</scope>
    <source>
        <strain evidence="2">An76</strain>
    </source>
</reference>
<protein>
    <submittedName>
        <fullName evidence="1">Uncharacterized protein</fullName>
    </submittedName>
</protein>
<gene>
    <name evidence="1" type="ORF">ABL_06181</name>
</gene>
<proteinExistence type="predicted"/>
<dbReference type="AlphaFoldDB" id="A0A117E1V2"/>
<name>A0A117E1V2_ASPNG</name>
<dbReference type="EMBL" id="BCMY01000009">
    <property type="protein sequence ID" value="GAQ43520.1"/>
    <property type="molecule type" value="Genomic_DNA"/>
</dbReference>
<evidence type="ECO:0000313" key="1">
    <source>
        <dbReference type="EMBL" id="GAQ43520.1"/>
    </source>
</evidence>
<accession>A0A117E1V2</accession>
<dbReference type="OrthoDB" id="10304016at2759"/>
<evidence type="ECO:0000313" key="2">
    <source>
        <dbReference type="Proteomes" id="UP000068243"/>
    </source>
</evidence>